<organism evidence="7 8">
    <name type="scientific">Mytilus galloprovincialis</name>
    <name type="common">Mediterranean mussel</name>
    <dbReference type="NCBI Taxonomy" id="29158"/>
    <lineage>
        <taxon>Eukaryota</taxon>
        <taxon>Metazoa</taxon>
        <taxon>Spiralia</taxon>
        <taxon>Lophotrochozoa</taxon>
        <taxon>Mollusca</taxon>
        <taxon>Bivalvia</taxon>
        <taxon>Autobranchia</taxon>
        <taxon>Pteriomorphia</taxon>
        <taxon>Mytilida</taxon>
        <taxon>Mytiloidea</taxon>
        <taxon>Mytilidae</taxon>
        <taxon>Mytilinae</taxon>
        <taxon>Mytilus</taxon>
    </lineage>
</organism>
<evidence type="ECO:0000256" key="3">
    <source>
        <dbReference type="ARBA" id="ARBA00023242"/>
    </source>
</evidence>
<evidence type="ECO:0000256" key="4">
    <source>
        <dbReference type="PROSITE-ProRule" id="PRU00108"/>
    </source>
</evidence>
<comment type="subcellular location">
    <subcellularLocation>
        <location evidence="4">Nucleus</location>
    </subcellularLocation>
</comment>
<feature type="domain" description="Homeobox" evidence="6">
    <location>
        <begin position="244"/>
        <end position="307"/>
    </location>
</feature>
<keyword evidence="3 4" id="KW-0539">Nucleus</keyword>
<comment type="caution">
    <text evidence="7">The sequence shown here is derived from an EMBL/GenBank/DDBJ whole genome shotgun (WGS) entry which is preliminary data.</text>
</comment>
<feature type="compositionally biased region" description="Low complexity" evidence="5">
    <location>
        <begin position="229"/>
        <end position="245"/>
    </location>
</feature>
<name>A0A8B6GK58_MYTGA</name>
<dbReference type="InterPro" id="IPR001356">
    <property type="entry name" value="HD"/>
</dbReference>
<dbReference type="SMART" id="SM00389">
    <property type="entry name" value="HOX"/>
    <property type="match status" value="1"/>
</dbReference>
<dbReference type="SUPFAM" id="SSF46689">
    <property type="entry name" value="Homeodomain-like"/>
    <property type="match status" value="1"/>
</dbReference>
<dbReference type="Pfam" id="PF05920">
    <property type="entry name" value="Homeobox_KN"/>
    <property type="match status" value="1"/>
</dbReference>
<evidence type="ECO:0000259" key="6">
    <source>
        <dbReference type="PROSITE" id="PS50071"/>
    </source>
</evidence>
<keyword evidence="8" id="KW-1185">Reference proteome</keyword>
<dbReference type="PROSITE" id="PS50071">
    <property type="entry name" value="HOMEOBOX_2"/>
    <property type="match status" value="1"/>
</dbReference>
<reference evidence="7" key="1">
    <citation type="submission" date="2018-11" db="EMBL/GenBank/DDBJ databases">
        <authorList>
            <person name="Alioto T."/>
            <person name="Alioto T."/>
        </authorList>
    </citation>
    <scope>NUCLEOTIDE SEQUENCE</scope>
</reference>
<evidence type="ECO:0000313" key="7">
    <source>
        <dbReference type="EMBL" id="VDI64794.1"/>
    </source>
</evidence>
<feature type="region of interest" description="Disordered" evidence="5">
    <location>
        <begin position="299"/>
        <end position="323"/>
    </location>
</feature>
<accession>A0A8B6GK58</accession>
<dbReference type="CDD" id="cd00086">
    <property type="entry name" value="homeodomain"/>
    <property type="match status" value="1"/>
</dbReference>
<keyword evidence="2 4" id="KW-0371">Homeobox</keyword>
<feature type="DNA-binding region" description="Homeobox" evidence="4">
    <location>
        <begin position="246"/>
        <end position="308"/>
    </location>
</feature>
<dbReference type="InterPro" id="IPR009057">
    <property type="entry name" value="Homeodomain-like_sf"/>
</dbReference>
<dbReference type="GO" id="GO:0003677">
    <property type="term" value="F:DNA binding"/>
    <property type="evidence" value="ECO:0007669"/>
    <property type="project" value="UniProtKB-UniRule"/>
</dbReference>
<sequence length="323" mass="36811">MADFLDFLLSSPTKSPQPIEITSSTTLEDIIAATIQPESNFSTTDSSTDKITNSPTNETTNSDDDDEALAAAILAEATAEDLETTPTTTDSRLADTLTGLLGPPPPEKPLIPNTCFSELQTLLKDELKQQTMPETLMKMLQPKTSVFNREQQLQHQFNKLNSHNSTDVQQLSSFFKYQSAIIETERYQKLHQHATKPCLRDSINLHYDEQLHKVIDRVEVSVSVLQKATQTQSSTTNNNFTTKPSSTRRRPTLTRHAVTLMENWYQLNIHHPYADQDTVRSFALQGDIREDQVKKWFANKRSRNQNTSRKMSTQLHRHSYRPY</sequence>
<evidence type="ECO:0000313" key="8">
    <source>
        <dbReference type="Proteomes" id="UP000596742"/>
    </source>
</evidence>
<dbReference type="AlphaFoldDB" id="A0A8B6GK58"/>
<keyword evidence="1 4" id="KW-0238">DNA-binding</keyword>
<evidence type="ECO:0000256" key="2">
    <source>
        <dbReference type="ARBA" id="ARBA00023155"/>
    </source>
</evidence>
<dbReference type="OrthoDB" id="4187154at2759"/>
<dbReference type="Gene3D" id="1.10.10.60">
    <property type="entry name" value="Homeodomain-like"/>
    <property type="match status" value="1"/>
</dbReference>
<feature type="region of interest" description="Disordered" evidence="5">
    <location>
        <begin position="37"/>
        <end position="65"/>
    </location>
</feature>
<protein>
    <recommendedName>
        <fullName evidence="6">Homeobox domain-containing protein</fullName>
    </recommendedName>
</protein>
<dbReference type="GO" id="GO:0005634">
    <property type="term" value="C:nucleus"/>
    <property type="evidence" value="ECO:0007669"/>
    <property type="project" value="UniProtKB-SubCell"/>
</dbReference>
<dbReference type="Proteomes" id="UP000596742">
    <property type="component" value="Unassembled WGS sequence"/>
</dbReference>
<feature type="region of interest" description="Disordered" evidence="5">
    <location>
        <begin position="228"/>
        <end position="250"/>
    </location>
</feature>
<dbReference type="GO" id="GO:0006355">
    <property type="term" value="P:regulation of DNA-templated transcription"/>
    <property type="evidence" value="ECO:0007669"/>
    <property type="project" value="InterPro"/>
</dbReference>
<proteinExistence type="predicted"/>
<dbReference type="InterPro" id="IPR008422">
    <property type="entry name" value="KN_HD"/>
</dbReference>
<feature type="compositionally biased region" description="Polar residues" evidence="5">
    <location>
        <begin position="304"/>
        <end position="314"/>
    </location>
</feature>
<evidence type="ECO:0000256" key="1">
    <source>
        <dbReference type="ARBA" id="ARBA00023125"/>
    </source>
</evidence>
<gene>
    <name evidence="7" type="ORF">MGAL_10B062598</name>
</gene>
<evidence type="ECO:0000256" key="5">
    <source>
        <dbReference type="SAM" id="MobiDB-lite"/>
    </source>
</evidence>
<dbReference type="EMBL" id="UYJE01008551">
    <property type="protein sequence ID" value="VDI64794.1"/>
    <property type="molecule type" value="Genomic_DNA"/>
</dbReference>
<feature type="compositionally biased region" description="Polar residues" evidence="5">
    <location>
        <begin position="37"/>
        <end position="51"/>
    </location>
</feature>